<dbReference type="RefSeq" id="WP_136914274.1">
    <property type="nucleotide sequence ID" value="NZ_CP039371.1"/>
</dbReference>
<dbReference type="Pfam" id="PF14748">
    <property type="entry name" value="P5CR_dimer"/>
    <property type="match status" value="1"/>
</dbReference>
<dbReference type="PANTHER" id="PTHR11645">
    <property type="entry name" value="PYRROLINE-5-CARBOXYLATE REDUCTASE"/>
    <property type="match status" value="1"/>
</dbReference>
<reference evidence="6" key="1">
    <citation type="submission" date="2019-04" db="EMBL/GenBank/DDBJ databases">
        <title>Genome sequence of Pseudomonas putida 1290, an auxin catabolizing strain.</title>
        <authorList>
            <person name="Laird T.S."/>
            <person name="Leveau J.H.J."/>
        </authorList>
    </citation>
    <scope>NUCLEOTIDE SEQUENCE [LARGE SCALE GENOMIC DNA]</scope>
    <source>
        <strain evidence="6">1290</strain>
    </source>
</reference>
<dbReference type="SUPFAM" id="SSF48179">
    <property type="entry name" value="6-phosphogluconate dehydrogenase C-terminal domain-like"/>
    <property type="match status" value="1"/>
</dbReference>
<dbReference type="GO" id="GO:0004735">
    <property type="term" value="F:pyrroline-5-carboxylate reductase activity"/>
    <property type="evidence" value="ECO:0007669"/>
    <property type="project" value="TreeGrafter"/>
</dbReference>
<feature type="domain" description="Pyrroline-5-carboxylate reductase dimerisation" evidence="4">
    <location>
        <begin position="157"/>
        <end position="245"/>
    </location>
</feature>
<evidence type="ECO:0000259" key="3">
    <source>
        <dbReference type="Pfam" id="PF03807"/>
    </source>
</evidence>
<evidence type="ECO:0000313" key="5">
    <source>
        <dbReference type="EMBL" id="QCI12113.1"/>
    </source>
</evidence>
<feature type="domain" description="Pyrroline-5-carboxylate reductase catalytic N-terminal" evidence="3">
    <location>
        <begin position="4"/>
        <end position="94"/>
    </location>
</feature>
<dbReference type="InterPro" id="IPR008927">
    <property type="entry name" value="6-PGluconate_DH-like_C_sf"/>
</dbReference>
<dbReference type="SUPFAM" id="SSF51735">
    <property type="entry name" value="NAD(P)-binding Rossmann-fold domains"/>
    <property type="match status" value="1"/>
</dbReference>
<evidence type="ECO:0000259" key="4">
    <source>
        <dbReference type="Pfam" id="PF14748"/>
    </source>
</evidence>
<keyword evidence="2" id="KW-0560">Oxidoreductase</keyword>
<dbReference type="OrthoDB" id="8418678at2"/>
<accession>A0A4D6X864</accession>
<dbReference type="AlphaFoldDB" id="A0A4D6X864"/>
<evidence type="ECO:0000256" key="1">
    <source>
        <dbReference type="ARBA" id="ARBA00005525"/>
    </source>
</evidence>
<gene>
    <name evidence="5" type="ORF">E6B08_12415</name>
</gene>
<protein>
    <submittedName>
        <fullName evidence="5">Pyrroline-5-carboxylate reductase</fullName>
    </submittedName>
</protein>
<dbReference type="Gene3D" id="3.40.50.720">
    <property type="entry name" value="NAD(P)-binding Rossmann-like Domain"/>
    <property type="match status" value="1"/>
</dbReference>
<sequence>MHSLGILGVGELTEKVVHGLRRSSFAGAILLSPRNAERAGALAAEHGCQVLPSNQAVVDGAELVIVGVRPDALAQLASEVRLRPGQRLVSLVAGVNLEQLGAAFPGAHCVRAMLSYSAQYNASTVVVCPTDTQTEQCLGPLGTLVVLADEPAFELATVAACMNGWFYFLLHDLQQWLSDKGLPSDQARALVLANLQDCVSAGQRQPEQSLKALGEAIATPGTFTADGLAVLMHQPVAATWGAACEVVLDGLLTRSRL</sequence>
<dbReference type="Gene3D" id="1.10.3730.10">
    <property type="entry name" value="ProC C-terminal domain-like"/>
    <property type="match status" value="1"/>
</dbReference>
<comment type="similarity">
    <text evidence="1">Belongs to the pyrroline-5-carboxylate reductase family.</text>
</comment>
<proteinExistence type="inferred from homology"/>
<dbReference type="GO" id="GO:0055129">
    <property type="term" value="P:L-proline biosynthetic process"/>
    <property type="evidence" value="ECO:0007669"/>
    <property type="project" value="TreeGrafter"/>
</dbReference>
<evidence type="ECO:0000256" key="2">
    <source>
        <dbReference type="ARBA" id="ARBA00023002"/>
    </source>
</evidence>
<dbReference type="Pfam" id="PF03807">
    <property type="entry name" value="F420_oxidored"/>
    <property type="match status" value="1"/>
</dbReference>
<dbReference type="InterPro" id="IPR036291">
    <property type="entry name" value="NAD(P)-bd_dom_sf"/>
</dbReference>
<organism evidence="5 6">
    <name type="scientific">Pseudomonas putida</name>
    <name type="common">Arthrobacter siderocapsulatus</name>
    <dbReference type="NCBI Taxonomy" id="303"/>
    <lineage>
        <taxon>Bacteria</taxon>
        <taxon>Pseudomonadati</taxon>
        <taxon>Pseudomonadota</taxon>
        <taxon>Gammaproteobacteria</taxon>
        <taxon>Pseudomonadales</taxon>
        <taxon>Pseudomonadaceae</taxon>
        <taxon>Pseudomonas</taxon>
    </lineage>
</organism>
<dbReference type="EMBL" id="CP039371">
    <property type="protein sequence ID" value="QCI12113.1"/>
    <property type="molecule type" value="Genomic_DNA"/>
</dbReference>
<dbReference type="Proteomes" id="UP000298551">
    <property type="component" value="Chromosome"/>
</dbReference>
<evidence type="ECO:0000313" key="6">
    <source>
        <dbReference type="Proteomes" id="UP000298551"/>
    </source>
</evidence>
<name>A0A4D6X864_PSEPU</name>
<dbReference type="InterPro" id="IPR029036">
    <property type="entry name" value="P5CR_dimer"/>
</dbReference>
<dbReference type="InterPro" id="IPR028939">
    <property type="entry name" value="P5C_Rdtase_cat_N"/>
</dbReference>
<dbReference type="PANTHER" id="PTHR11645:SF0">
    <property type="entry name" value="PYRROLINE-5-CARBOXYLATE REDUCTASE 3"/>
    <property type="match status" value="1"/>
</dbReference>